<feature type="domain" description="AAA+ ATPase" evidence="12">
    <location>
        <begin position="166"/>
        <end position="302"/>
    </location>
</feature>
<dbReference type="InterPro" id="IPR020591">
    <property type="entry name" value="Chromosome_initiator_DnaA-like"/>
</dbReference>
<feature type="region of interest" description="Domain I, interacts with DnaA modulators" evidence="8">
    <location>
        <begin position="1"/>
        <end position="94"/>
    </location>
</feature>
<dbReference type="Proteomes" id="UP000091979">
    <property type="component" value="Unassembled WGS sequence"/>
</dbReference>
<dbReference type="GO" id="GO:0008289">
    <property type="term" value="F:lipid binding"/>
    <property type="evidence" value="ECO:0007669"/>
    <property type="project" value="UniProtKB-KW"/>
</dbReference>
<evidence type="ECO:0000256" key="7">
    <source>
        <dbReference type="ARBA" id="ARBA00023125"/>
    </source>
</evidence>
<feature type="domain" description="Chromosomal replication initiator DnaA C-terminal" evidence="13">
    <location>
        <begin position="378"/>
        <end position="446"/>
    </location>
</feature>
<evidence type="ECO:0000256" key="6">
    <source>
        <dbReference type="ARBA" id="ARBA00023121"/>
    </source>
</evidence>
<dbReference type="InterPro" id="IPR027417">
    <property type="entry name" value="P-loop_NTPase"/>
</dbReference>
<dbReference type="AlphaFoldDB" id="A0A1B7X907"/>
<comment type="similarity">
    <text evidence="1 8 11">Belongs to the DnaA family.</text>
</comment>
<keyword evidence="2 8" id="KW-0963">Cytoplasm</keyword>
<evidence type="ECO:0000256" key="11">
    <source>
        <dbReference type="RuleBase" id="RU004227"/>
    </source>
</evidence>
<dbReference type="NCBIfam" id="TIGR00362">
    <property type="entry name" value="DnaA"/>
    <property type="match status" value="1"/>
</dbReference>
<dbReference type="InterPro" id="IPR001957">
    <property type="entry name" value="Chromosome_initiator_DnaA"/>
</dbReference>
<dbReference type="CDD" id="cd00009">
    <property type="entry name" value="AAA"/>
    <property type="match status" value="1"/>
</dbReference>
<dbReference type="SMART" id="SM00382">
    <property type="entry name" value="AAA"/>
    <property type="match status" value="1"/>
</dbReference>
<dbReference type="SUPFAM" id="SSF52540">
    <property type="entry name" value="P-loop containing nucleoside triphosphate hydrolases"/>
    <property type="match status" value="1"/>
</dbReference>
<comment type="caution">
    <text evidence="8">Lacks conserved residue(s) required for the propagation of feature annotation.</text>
</comment>
<dbReference type="CDD" id="cd06571">
    <property type="entry name" value="Bac_DnaA_C"/>
    <property type="match status" value="1"/>
</dbReference>
<evidence type="ECO:0000256" key="5">
    <source>
        <dbReference type="ARBA" id="ARBA00022840"/>
    </source>
</evidence>
<comment type="subcellular location">
    <subcellularLocation>
        <location evidence="8">Cytoplasm</location>
    </subcellularLocation>
</comment>
<dbReference type="Pfam" id="PF00308">
    <property type="entry name" value="Bac_DnaA"/>
    <property type="match status" value="1"/>
</dbReference>
<dbReference type="EMBL" id="JXMS01000040">
    <property type="protein sequence ID" value="OBQ45812.1"/>
    <property type="molecule type" value="Genomic_DNA"/>
</dbReference>
<dbReference type="InterPro" id="IPR038454">
    <property type="entry name" value="DnaA_N_sf"/>
</dbReference>
<evidence type="ECO:0000313" key="15">
    <source>
        <dbReference type="Proteomes" id="UP000091979"/>
    </source>
</evidence>
<dbReference type="PROSITE" id="PS01008">
    <property type="entry name" value="DNAA"/>
    <property type="match status" value="1"/>
</dbReference>
<evidence type="ECO:0000259" key="13">
    <source>
        <dbReference type="SMART" id="SM00760"/>
    </source>
</evidence>
<organism evidence="14 15">
    <name type="scientific">Halodesulfovibrio spirochaetisodalis</name>
    <dbReference type="NCBI Taxonomy" id="1560234"/>
    <lineage>
        <taxon>Bacteria</taxon>
        <taxon>Pseudomonadati</taxon>
        <taxon>Thermodesulfobacteriota</taxon>
        <taxon>Desulfovibrionia</taxon>
        <taxon>Desulfovibrionales</taxon>
        <taxon>Desulfovibrionaceae</taxon>
        <taxon>Halodesulfovibrio</taxon>
    </lineage>
</organism>
<dbReference type="SMART" id="SM00760">
    <property type="entry name" value="Bac_DnaA_C"/>
    <property type="match status" value="1"/>
</dbReference>
<dbReference type="Gene3D" id="1.10.1750.10">
    <property type="match status" value="1"/>
</dbReference>
<comment type="domain">
    <text evidence="8">Domain I is involved in oligomerization and binding regulators, domain II is flexibile and of varying length in different bacteria, domain III forms the AAA+ region, while domain IV binds dsDNA.</text>
</comment>
<dbReference type="PANTHER" id="PTHR30050:SF2">
    <property type="entry name" value="CHROMOSOMAL REPLICATION INITIATOR PROTEIN DNAA"/>
    <property type="match status" value="1"/>
</dbReference>
<name>A0A1B7X907_9BACT</name>
<feature type="binding site" evidence="8">
    <location>
        <position position="180"/>
    </location>
    <ligand>
        <name>ATP</name>
        <dbReference type="ChEBI" id="CHEBI:30616"/>
    </ligand>
</feature>
<dbReference type="InterPro" id="IPR010921">
    <property type="entry name" value="Trp_repressor/repl_initiator"/>
</dbReference>
<keyword evidence="7 8" id="KW-0238">DNA-binding</keyword>
<evidence type="ECO:0000256" key="9">
    <source>
        <dbReference type="NCBIfam" id="TIGR00362"/>
    </source>
</evidence>
<keyword evidence="15" id="KW-1185">Reference proteome</keyword>
<dbReference type="GO" id="GO:0006275">
    <property type="term" value="P:regulation of DNA replication"/>
    <property type="evidence" value="ECO:0007669"/>
    <property type="project" value="UniProtKB-UniRule"/>
</dbReference>
<feature type="binding site" evidence="8">
    <location>
        <position position="181"/>
    </location>
    <ligand>
        <name>ATP</name>
        <dbReference type="ChEBI" id="CHEBI:30616"/>
    </ligand>
</feature>
<keyword evidence="5 8" id="KW-0067">ATP-binding</keyword>
<proteinExistence type="inferred from homology"/>
<dbReference type="Gene3D" id="1.10.8.60">
    <property type="match status" value="1"/>
</dbReference>
<dbReference type="SUPFAM" id="SSF48295">
    <property type="entry name" value="TrpR-like"/>
    <property type="match status" value="1"/>
</dbReference>
<dbReference type="Pfam" id="PF11638">
    <property type="entry name" value="DnaA_N"/>
    <property type="match status" value="1"/>
</dbReference>
<dbReference type="Gene3D" id="3.30.300.180">
    <property type="match status" value="1"/>
</dbReference>
<evidence type="ECO:0000256" key="10">
    <source>
        <dbReference type="RuleBase" id="RU000577"/>
    </source>
</evidence>
<dbReference type="GO" id="GO:0005886">
    <property type="term" value="C:plasma membrane"/>
    <property type="evidence" value="ECO:0007669"/>
    <property type="project" value="TreeGrafter"/>
</dbReference>
<dbReference type="STRING" id="1560234.SP90_16095"/>
<dbReference type="Gene3D" id="3.40.50.300">
    <property type="entry name" value="P-loop containing nucleotide triphosphate hydrolases"/>
    <property type="match status" value="1"/>
</dbReference>
<evidence type="ECO:0000256" key="2">
    <source>
        <dbReference type="ARBA" id="ARBA00022490"/>
    </source>
</evidence>
<dbReference type="GO" id="GO:0005524">
    <property type="term" value="F:ATP binding"/>
    <property type="evidence" value="ECO:0007669"/>
    <property type="project" value="UniProtKB-UniRule"/>
</dbReference>
<dbReference type="InterPro" id="IPR018312">
    <property type="entry name" value="Chromosome_initiator_DnaA_CS"/>
</dbReference>
<feature type="binding site" evidence="8">
    <location>
        <position position="177"/>
    </location>
    <ligand>
        <name>ATP</name>
        <dbReference type="ChEBI" id="CHEBI:30616"/>
    </ligand>
</feature>
<dbReference type="PATRIC" id="fig|1560234.3.peg.2694"/>
<keyword evidence="3 8" id="KW-0235">DNA replication</keyword>
<keyword evidence="6 8" id="KW-0446">Lipid-binding</keyword>
<gene>
    <name evidence="8" type="primary">dnaA</name>
    <name evidence="14" type="ORF">SP90_16095</name>
</gene>
<dbReference type="GO" id="GO:0003688">
    <property type="term" value="F:DNA replication origin binding"/>
    <property type="evidence" value="ECO:0007669"/>
    <property type="project" value="UniProtKB-UniRule"/>
</dbReference>
<evidence type="ECO:0000313" key="14">
    <source>
        <dbReference type="EMBL" id="OBQ45812.1"/>
    </source>
</evidence>
<dbReference type="PANTHER" id="PTHR30050">
    <property type="entry name" value="CHROMOSOMAL REPLICATION INITIATOR PROTEIN DNAA"/>
    <property type="match status" value="1"/>
</dbReference>
<dbReference type="OrthoDB" id="9807019at2"/>
<evidence type="ECO:0000256" key="3">
    <source>
        <dbReference type="ARBA" id="ARBA00022705"/>
    </source>
</evidence>
<comment type="subunit">
    <text evidence="8">Oligomerizes as a right-handed, spiral filament on DNA at oriC.</text>
</comment>
<dbReference type="InterPro" id="IPR013159">
    <property type="entry name" value="DnaA_C"/>
</dbReference>
<dbReference type="GO" id="GO:0006270">
    <property type="term" value="P:DNA replication initiation"/>
    <property type="evidence" value="ECO:0007669"/>
    <property type="project" value="UniProtKB-UniRule"/>
</dbReference>
<dbReference type="RefSeq" id="WP_066858729.1">
    <property type="nucleotide sequence ID" value="NZ_JXMS01000040.1"/>
</dbReference>
<evidence type="ECO:0000259" key="12">
    <source>
        <dbReference type="SMART" id="SM00382"/>
    </source>
</evidence>
<keyword evidence="4 8" id="KW-0547">Nucleotide-binding</keyword>
<sequence>MIDIWGQIREILQESLNPGIFKVWISPLQAEVDGTTIRLTASNDFVASWVRERLVNDIAEAATSVMGERPAITVVAGAAKAVARPKVQVLQSAAPKSGLVSEPQTASAPVTISTDAKRVVQQQLPVERTLVSKALDWRFDFDSFVVGPSNDLAFAASQGITRDSLSCSTLFLSSAPGLGKTHLMQAVGGQLCKHSNRVNPKVEYLTAEEFATGLVTSLKHRDTDRFKARYRDVDLLLLEDVHFLQGKERMQDEVLATIKSLQSRGSRVVLSSSFAPRDLKDVDNQLVSRFCSGFLAVIDKPDFETRRDILCKKARLYQVDLPENVTDLLAENIHSDVRQIESCLHNLILKARILNEQISMDMAWDVIGHYASREVVMNMDSIVRCVCSCFDLSFDQLNSRSRKRELVTARNTIFYLARKHTDLSLKQIGLQFNRRHSTVLKGITNLEREMSRSTPTGRQVSNTVKMIEKNGRISAP</sequence>
<evidence type="ECO:0000256" key="1">
    <source>
        <dbReference type="ARBA" id="ARBA00006583"/>
    </source>
</evidence>
<dbReference type="InterPro" id="IPR003593">
    <property type="entry name" value="AAA+_ATPase"/>
</dbReference>
<feature type="binding site" evidence="8">
    <location>
        <position position="179"/>
    </location>
    <ligand>
        <name>ATP</name>
        <dbReference type="ChEBI" id="CHEBI:30616"/>
    </ligand>
</feature>
<evidence type="ECO:0000256" key="8">
    <source>
        <dbReference type="HAMAP-Rule" id="MF_00377"/>
    </source>
</evidence>
<comment type="caution">
    <text evidence="14">The sequence shown here is derived from an EMBL/GenBank/DDBJ whole genome shotgun (WGS) entry which is preliminary data.</text>
</comment>
<dbReference type="InterPro" id="IPR024633">
    <property type="entry name" value="DnaA_N_dom"/>
</dbReference>
<dbReference type="InterPro" id="IPR013317">
    <property type="entry name" value="DnaA_dom"/>
</dbReference>
<evidence type="ECO:0000256" key="4">
    <source>
        <dbReference type="ARBA" id="ARBA00022741"/>
    </source>
</evidence>
<feature type="region of interest" description="Domain IV, binds dsDNA" evidence="8">
    <location>
        <begin position="352"/>
        <end position="476"/>
    </location>
</feature>
<dbReference type="Pfam" id="PF08299">
    <property type="entry name" value="Bac_DnaA_C"/>
    <property type="match status" value="1"/>
</dbReference>
<protein>
    <recommendedName>
        <fullName evidence="8 9">Chromosomal replication initiator protein DnaA</fullName>
    </recommendedName>
</protein>
<comment type="function">
    <text evidence="8 10">Plays an essential role in the initiation and regulation of chromosomal replication. ATP-DnaA binds to the origin of replication (oriC) to initiate formation of the DNA replication initiation complex once per cell cycle. Binds the DnaA box (a 9 base pair repeat at the origin) and separates the double-stranded (ds)DNA. Forms a right-handed helical filament on oriC DNA; dsDNA binds to the exterior of the filament while single-stranded (ss)DNA is stabiized in the filament's interior. The ATP-DnaA-oriC complex binds and stabilizes one strand of the AT-rich DNA unwinding element (DUE), permitting loading of DNA polymerase. After initiation quickly degrades to an ADP-DnaA complex that is not apt for DNA replication. Binds acidic phospholipids.</text>
</comment>
<dbReference type="PRINTS" id="PR00051">
    <property type="entry name" value="DNAA"/>
</dbReference>
<reference evidence="14 15" key="1">
    <citation type="submission" date="2015-01" db="EMBL/GenBank/DDBJ databases">
        <title>Desulfovibrio sp. JC271 draft genome sequence.</title>
        <authorList>
            <person name="Shivani Y."/>
            <person name="Subhash Y."/>
            <person name="Sasikala C."/>
            <person name="Ramana C.V."/>
        </authorList>
    </citation>
    <scope>NUCLEOTIDE SEQUENCE [LARGE SCALE GENOMIC DNA]</scope>
    <source>
        <strain evidence="14 15">JC271</strain>
    </source>
</reference>
<dbReference type="HAMAP" id="MF_00377">
    <property type="entry name" value="DnaA_bact"/>
    <property type="match status" value="1"/>
</dbReference>
<accession>A0A1B7X907</accession>
<dbReference type="GO" id="GO:0005737">
    <property type="term" value="C:cytoplasm"/>
    <property type="evidence" value="ECO:0007669"/>
    <property type="project" value="UniProtKB-SubCell"/>
</dbReference>